<reference evidence="3 4" key="1">
    <citation type="submission" date="2024-01" db="EMBL/GenBank/DDBJ databases">
        <title>A telomere-to-telomere, gap-free genome of sweet tea (Lithocarpus litseifolius).</title>
        <authorList>
            <person name="Zhou J."/>
        </authorList>
    </citation>
    <scope>NUCLEOTIDE SEQUENCE [LARGE SCALE GENOMIC DNA]</scope>
    <source>
        <strain evidence="3">Zhou-2022a</strain>
        <tissue evidence="3">Leaf</tissue>
    </source>
</reference>
<feature type="domain" description="RNase H type-1" evidence="1">
    <location>
        <begin position="166"/>
        <end position="264"/>
    </location>
</feature>
<dbReference type="PANTHER" id="PTHR47074">
    <property type="entry name" value="BNAC02G40300D PROTEIN"/>
    <property type="match status" value="1"/>
</dbReference>
<organism evidence="3 4">
    <name type="scientific">Lithocarpus litseifolius</name>
    <dbReference type="NCBI Taxonomy" id="425828"/>
    <lineage>
        <taxon>Eukaryota</taxon>
        <taxon>Viridiplantae</taxon>
        <taxon>Streptophyta</taxon>
        <taxon>Embryophyta</taxon>
        <taxon>Tracheophyta</taxon>
        <taxon>Spermatophyta</taxon>
        <taxon>Magnoliopsida</taxon>
        <taxon>eudicotyledons</taxon>
        <taxon>Gunneridae</taxon>
        <taxon>Pentapetalae</taxon>
        <taxon>rosids</taxon>
        <taxon>fabids</taxon>
        <taxon>Fagales</taxon>
        <taxon>Fagaceae</taxon>
        <taxon>Lithocarpus</taxon>
    </lineage>
</organism>
<feature type="domain" description="Reverse transcriptase zinc-binding" evidence="2">
    <location>
        <begin position="2"/>
        <end position="60"/>
    </location>
</feature>
<dbReference type="AlphaFoldDB" id="A0AAW2CNJ3"/>
<accession>A0AAW2CNJ3</accession>
<dbReference type="InterPro" id="IPR044730">
    <property type="entry name" value="RNase_H-like_dom_plant"/>
</dbReference>
<sequence>MNVPNKIKHFAWKACKNILATKENLKKRKITTDDICDSCGKAPESTCHLFWHYDKAKEIWSTSKLVVPFEISPKWTFMDVMWQFQRWTESYPGLVERTMAICWGIWKDRNTTRHGGKCREGKAIVRSSLWVLDEFQEANKQPLAPTRQPPNEIKWSPPQPGYYKVNVDGAVFSKRKQVGIGVIIRDSAGMVIAALSQKLALPLGALEIESKAMEVGVKFALDVGVRDVTMEGDSKCICDALQGLGDTASSVQNVVAERFTLHKLLEVLLFLIQKGRQMCRPTCWPNMQPI</sequence>
<dbReference type="InterPro" id="IPR002156">
    <property type="entry name" value="RNaseH_domain"/>
</dbReference>
<dbReference type="InterPro" id="IPR012337">
    <property type="entry name" value="RNaseH-like_sf"/>
</dbReference>
<dbReference type="GO" id="GO:0004523">
    <property type="term" value="F:RNA-DNA hybrid ribonuclease activity"/>
    <property type="evidence" value="ECO:0007669"/>
    <property type="project" value="InterPro"/>
</dbReference>
<proteinExistence type="predicted"/>
<evidence type="ECO:0008006" key="5">
    <source>
        <dbReference type="Google" id="ProtNLM"/>
    </source>
</evidence>
<dbReference type="InterPro" id="IPR052929">
    <property type="entry name" value="RNase_H-like_EbsB-rel"/>
</dbReference>
<gene>
    <name evidence="3" type="ORF">SO802_018377</name>
</gene>
<name>A0AAW2CNJ3_9ROSI</name>
<dbReference type="CDD" id="cd06222">
    <property type="entry name" value="RNase_H_like"/>
    <property type="match status" value="1"/>
</dbReference>
<comment type="caution">
    <text evidence="3">The sequence shown here is derived from an EMBL/GenBank/DDBJ whole genome shotgun (WGS) entry which is preliminary data.</text>
</comment>
<keyword evidence="4" id="KW-1185">Reference proteome</keyword>
<dbReference type="Pfam" id="PF13966">
    <property type="entry name" value="zf-RVT"/>
    <property type="match status" value="1"/>
</dbReference>
<evidence type="ECO:0000313" key="4">
    <source>
        <dbReference type="Proteomes" id="UP001459277"/>
    </source>
</evidence>
<dbReference type="SUPFAM" id="SSF53098">
    <property type="entry name" value="Ribonuclease H-like"/>
    <property type="match status" value="1"/>
</dbReference>
<evidence type="ECO:0000259" key="2">
    <source>
        <dbReference type="Pfam" id="PF13966"/>
    </source>
</evidence>
<dbReference type="GO" id="GO:0003676">
    <property type="term" value="F:nucleic acid binding"/>
    <property type="evidence" value="ECO:0007669"/>
    <property type="project" value="InterPro"/>
</dbReference>
<dbReference type="Proteomes" id="UP001459277">
    <property type="component" value="Unassembled WGS sequence"/>
</dbReference>
<dbReference type="PANTHER" id="PTHR47074:SF11">
    <property type="entry name" value="REVERSE TRANSCRIPTASE-LIKE PROTEIN"/>
    <property type="match status" value="1"/>
</dbReference>
<protein>
    <recommendedName>
        <fullName evidence="5">RNase H type-1 domain-containing protein</fullName>
    </recommendedName>
</protein>
<dbReference type="Gene3D" id="3.30.420.10">
    <property type="entry name" value="Ribonuclease H-like superfamily/Ribonuclease H"/>
    <property type="match status" value="1"/>
</dbReference>
<evidence type="ECO:0000313" key="3">
    <source>
        <dbReference type="EMBL" id="KAK9998774.1"/>
    </source>
</evidence>
<dbReference type="EMBL" id="JAZDWU010000006">
    <property type="protein sequence ID" value="KAK9998774.1"/>
    <property type="molecule type" value="Genomic_DNA"/>
</dbReference>
<dbReference type="Pfam" id="PF13456">
    <property type="entry name" value="RVT_3"/>
    <property type="match status" value="1"/>
</dbReference>
<dbReference type="InterPro" id="IPR036397">
    <property type="entry name" value="RNaseH_sf"/>
</dbReference>
<dbReference type="InterPro" id="IPR026960">
    <property type="entry name" value="RVT-Znf"/>
</dbReference>
<evidence type="ECO:0000259" key="1">
    <source>
        <dbReference type="Pfam" id="PF13456"/>
    </source>
</evidence>